<dbReference type="GO" id="GO:0035438">
    <property type="term" value="F:cyclic-di-GMP binding"/>
    <property type="evidence" value="ECO:0007669"/>
    <property type="project" value="InterPro"/>
</dbReference>
<dbReference type="EMBL" id="LUKE01000006">
    <property type="protein sequence ID" value="KYG61492.1"/>
    <property type="molecule type" value="Genomic_DNA"/>
</dbReference>
<feature type="domain" description="PilZ" evidence="2">
    <location>
        <begin position="38"/>
        <end position="114"/>
    </location>
</feature>
<name>A0A150WEU0_BDEBC</name>
<keyword evidence="4" id="KW-1185">Reference proteome</keyword>
<comment type="caution">
    <text evidence="3">The sequence shown here is derived from an EMBL/GenBank/DDBJ whole genome shotgun (WGS) entry which is preliminary data.</text>
</comment>
<dbReference type="Proteomes" id="UP000075320">
    <property type="component" value="Unassembled WGS sequence"/>
</dbReference>
<reference evidence="3 4" key="1">
    <citation type="submission" date="2016-03" db="EMBL/GenBank/DDBJ databases">
        <authorList>
            <person name="Ploux O."/>
        </authorList>
    </citation>
    <scope>NUCLEOTIDE SEQUENCE [LARGE SCALE GENOMIC DNA]</scope>
    <source>
        <strain evidence="3 4">R0</strain>
    </source>
</reference>
<evidence type="ECO:0000259" key="2">
    <source>
        <dbReference type="Pfam" id="PF07238"/>
    </source>
</evidence>
<keyword evidence="1" id="KW-1133">Transmembrane helix</keyword>
<accession>A0A150WEU0</accession>
<evidence type="ECO:0000313" key="4">
    <source>
        <dbReference type="Proteomes" id="UP000075320"/>
    </source>
</evidence>
<sequence length="180" mass="20425">MTSLARYHGRSPRYILNTEDDSLVRVAGPKQTPWEEGTEIKNVSLTGLAFTAPEDLCPLLGEVIKIQFTPPGSRQMACYGIVTRLENITSSEMLVGVHFYKLEMSQRIVLAQGLARKFKEAQDRGHIDDLLNRKSKPMTAEGWPKLFGMVVFGTMWGWTLSNLFRHDYSGIYKMLLDILK</sequence>
<protein>
    <recommendedName>
        <fullName evidence="2">PilZ domain-containing protein</fullName>
    </recommendedName>
</protein>
<dbReference type="AlphaFoldDB" id="A0A150WEU0"/>
<dbReference type="InterPro" id="IPR009875">
    <property type="entry name" value="PilZ_domain"/>
</dbReference>
<evidence type="ECO:0000256" key="1">
    <source>
        <dbReference type="SAM" id="Phobius"/>
    </source>
</evidence>
<keyword evidence="1" id="KW-0472">Membrane</keyword>
<dbReference type="Pfam" id="PF07238">
    <property type="entry name" value="PilZ"/>
    <property type="match status" value="1"/>
</dbReference>
<evidence type="ECO:0000313" key="3">
    <source>
        <dbReference type="EMBL" id="KYG61492.1"/>
    </source>
</evidence>
<gene>
    <name evidence="3" type="ORF">AZI86_17425</name>
</gene>
<dbReference type="RefSeq" id="WP_061836574.1">
    <property type="nucleotide sequence ID" value="NZ_LUKE01000006.1"/>
</dbReference>
<feature type="transmembrane region" description="Helical" evidence="1">
    <location>
        <begin position="143"/>
        <end position="164"/>
    </location>
</feature>
<organism evidence="3 4">
    <name type="scientific">Bdellovibrio bacteriovorus</name>
    <dbReference type="NCBI Taxonomy" id="959"/>
    <lineage>
        <taxon>Bacteria</taxon>
        <taxon>Pseudomonadati</taxon>
        <taxon>Bdellovibrionota</taxon>
        <taxon>Bdellovibrionia</taxon>
        <taxon>Bdellovibrionales</taxon>
        <taxon>Pseudobdellovibrionaceae</taxon>
        <taxon>Bdellovibrio</taxon>
    </lineage>
</organism>
<dbReference type="OrthoDB" id="5292301at2"/>
<proteinExistence type="predicted"/>
<keyword evidence="1" id="KW-0812">Transmembrane</keyword>